<dbReference type="InterPro" id="IPR008969">
    <property type="entry name" value="CarboxyPept-like_regulatory"/>
</dbReference>
<dbReference type="InterPro" id="IPR000531">
    <property type="entry name" value="Beta-barrel_TonB"/>
</dbReference>
<keyword evidence="10" id="KW-0675">Receptor</keyword>
<dbReference type="SUPFAM" id="SSF56935">
    <property type="entry name" value="Porins"/>
    <property type="match status" value="1"/>
</dbReference>
<dbReference type="Pfam" id="PF13715">
    <property type="entry name" value="CarbopepD_reg_2"/>
    <property type="match status" value="1"/>
</dbReference>
<protein>
    <recommendedName>
        <fullName evidence="14">Secretin/TonB short N-terminal domain-containing protein</fullName>
    </recommendedName>
</protein>
<organism evidence="15 16">
    <name type="scientific">Roseivirga spongicola</name>
    <dbReference type="NCBI Taxonomy" id="333140"/>
    <lineage>
        <taxon>Bacteria</taxon>
        <taxon>Pseudomonadati</taxon>
        <taxon>Bacteroidota</taxon>
        <taxon>Cytophagia</taxon>
        <taxon>Cytophagales</taxon>
        <taxon>Roseivirgaceae</taxon>
        <taxon>Roseivirga</taxon>
    </lineage>
</organism>
<dbReference type="PANTHER" id="PTHR30069:SF29">
    <property type="entry name" value="HEMOGLOBIN AND HEMOGLOBIN-HAPTOGLOBIN-BINDING PROTEIN 1-RELATED"/>
    <property type="match status" value="1"/>
</dbReference>
<dbReference type="InterPro" id="IPR011662">
    <property type="entry name" value="Secretin/TonB_short_N"/>
</dbReference>
<evidence type="ECO:0000256" key="3">
    <source>
        <dbReference type="ARBA" id="ARBA00022452"/>
    </source>
</evidence>
<comment type="similarity">
    <text evidence="12 13">Belongs to the TonB-dependent receptor family.</text>
</comment>
<dbReference type="GO" id="GO:0044718">
    <property type="term" value="P:siderophore transmembrane transport"/>
    <property type="evidence" value="ECO:0007669"/>
    <property type="project" value="TreeGrafter"/>
</dbReference>
<dbReference type="InterPro" id="IPR036942">
    <property type="entry name" value="Beta-barrel_TonB_sf"/>
</dbReference>
<dbReference type="PANTHER" id="PTHR30069">
    <property type="entry name" value="TONB-DEPENDENT OUTER MEMBRANE RECEPTOR"/>
    <property type="match status" value="1"/>
</dbReference>
<comment type="subcellular location">
    <subcellularLocation>
        <location evidence="1 12">Cell outer membrane</location>
        <topology evidence="1 12">Multi-pass membrane protein</topology>
    </subcellularLocation>
</comment>
<dbReference type="Gene3D" id="3.55.50.30">
    <property type="match status" value="1"/>
</dbReference>
<evidence type="ECO:0000256" key="10">
    <source>
        <dbReference type="ARBA" id="ARBA00023170"/>
    </source>
</evidence>
<reference evidence="15 16" key="1">
    <citation type="submission" date="2016-01" db="EMBL/GenBank/DDBJ databases">
        <title>Genome sequencing of Roseivirga spongicola UST030701-084.</title>
        <authorList>
            <person name="Selvaratnam C."/>
            <person name="Thevarajoo S."/>
            <person name="Goh K.M."/>
            <person name="Ee R."/>
            <person name="Chan K.-G."/>
            <person name="Chong C.S."/>
        </authorList>
    </citation>
    <scope>NUCLEOTIDE SEQUENCE [LARGE SCALE GENOMIC DNA]</scope>
    <source>
        <strain evidence="15 16">UST030701-084</strain>
    </source>
</reference>
<dbReference type="Gene3D" id="2.170.130.10">
    <property type="entry name" value="TonB-dependent receptor, plug domain"/>
    <property type="match status" value="1"/>
</dbReference>
<evidence type="ECO:0000256" key="9">
    <source>
        <dbReference type="ARBA" id="ARBA00023136"/>
    </source>
</evidence>
<dbReference type="Gene3D" id="2.40.170.20">
    <property type="entry name" value="TonB-dependent receptor, beta-barrel domain"/>
    <property type="match status" value="1"/>
</dbReference>
<keyword evidence="7" id="KW-0408">Iron</keyword>
<dbReference type="Gene3D" id="2.60.40.1120">
    <property type="entry name" value="Carboxypeptidase-like, regulatory domain"/>
    <property type="match status" value="1"/>
</dbReference>
<dbReference type="GO" id="GO:0009279">
    <property type="term" value="C:cell outer membrane"/>
    <property type="evidence" value="ECO:0007669"/>
    <property type="project" value="UniProtKB-SubCell"/>
</dbReference>
<dbReference type="PROSITE" id="PS52016">
    <property type="entry name" value="TONB_DEPENDENT_REC_3"/>
    <property type="match status" value="1"/>
</dbReference>
<comment type="caution">
    <text evidence="15">The sequence shown here is derived from an EMBL/GenBank/DDBJ whole genome shotgun (WGS) entry which is preliminary data.</text>
</comment>
<keyword evidence="4" id="KW-0406">Ion transport</keyword>
<keyword evidence="16" id="KW-1185">Reference proteome</keyword>
<keyword evidence="8 13" id="KW-0798">TonB box</keyword>
<evidence type="ECO:0000259" key="14">
    <source>
        <dbReference type="SMART" id="SM00965"/>
    </source>
</evidence>
<dbReference type="InterPro" id="IPR012910">
    <property type="entry name" value="Plug_dom"/>
</dbReference>
<dbReference type="Pfam" id="PF07715">
    <property type="entry name" value="Plug"/>
    <property type="match status" value="1"/>
</dbReference>
<name>A0A150XA65_9BACT</name>
<keyword evidence="3 12" id="KW-1134">Transmembrane beta strand</keyword>
<accession>A0A150XA65</accession>
<evidence type="ECO:0000256" key="6">
    <source>
        <dbReference type="ARBA" id="ARBA00022729"/>
    </source>
</evidence>
<evidence type="ECO:0000256" key="5">
    <source>
        <dbReference type="ARBA" id="ARBA00022692"/>
    </source>
</evidence>
<dbReference type="SUPFAM" id="SSF49464">
    <property type="entry name" value="Carboxypeptidase regulatory domain-like"/>
    <property type="match status" value="1"/>
</dbReference>
<evidence type="ECO:0000256" key="4">
    <source>
        <dbReference type="ARBA" id="ARBA00022496"/>
    </source>
</evidence>
<evidence type="ECO:0000256" key="11">
    <source>
        <dbReference type="ARBA" id="ARBA00023237"/>
    </source>
</evidence>
<dbReference type="SMART" id="SM00965">
    <property type="entry name" value="STN"/>
    <property type="match status" value="1"/>
</dbReference>
<keyword evidence="2 12" id="KW-0813">Transport</keyword>
<keyword evidence="9 12" id="KW-0472">Membrane</keyword>
<keyword evidence="4" id="KW-0410">Iron transport</keyword>
<evidence type="ECO:0000256" key="13">
    <source>
        <dbReference type="RuleBase" id="RU003357"/>
    </source>
</evidence>
<dbReference type="EMBL" id="LRPC01000012">
    <property type="protein sequence ID" value="KYG75625.1"/>
    <property type="molecule type" value="Genomic_DNA"/>
</dbReference>
<sequence length="904" mass="102449">MLIFSQISLAQDINSIVISESFDNASLAKVLRILKNKYDLKIAYDDALITGTTVSGDFSNRPVTDFLNKILANKGIDYQLLNDKIILIPKNVDLDLNTPSLFDITVFGLVQDANTGESLPNALVSVSGLSKGVITNKDGYFSLPQVPSDTSTIVVNYLGYKKEEVKLQPGGSKQTMRILMQESAIDLSDFTVVENKFTTVKYGDEISQITIDPKNLSALPSLGELDIFRSLQYLPGIGGADETSSALTIRNSPSAHNLVLFDGFTIYRLDHFFGVFSAINADAVRDIQVYKGGYDAKYGGRVSGVVDITGTTGNFNEPHYSFGINLLSARLSANLPFASGRGAIHISGRRAYTDIIRSNLFENLYSNYRNKSNQVNQQAFNNGQNESDFIRPDFHFYDVNLKASYKVSTRDVMSLSLYKGNDDLDTDFDIVSFQDPNDPSTIDQIDSYKEKADWGNTGVGFIWSRNWNRNYYSSLQAAYSRHFFDYFYNNERRTDTGDITGLYELERNNSVEDFQLNFRNEVSLGSRHNLNVGLTFSNINVFSQNNIRDLSGATPDNRDPSAKGNILSAYFSDNISLSKKLQLKIGGRFNTTNVSDNSYFGQRLALIYQLSPSLELKATTGKYFQFMREEVYDDPYSNSENGWNLAYDRNDPNGRSSLPVMESDHYIAGFQYQKNDLTFDVEYYKKNVSGLTEYNISHLYNTAEQQQVPSINITQGTSEIEGIDVLLQKRWSNYQGWISYTHSRAQNRFEEINNNEFFAAREDQRNELKLVNILELPNWNLSATWVYGSGKPFYSPTINFIRDNQNQIIDYEVVNTLKTVERLPAYHRMDISVALKFGNEYMKGEIGLSILNLYNRMNIHSKRLKRDEIERAISDGSNAQLPEDLFRNIILLDRTPSIFLNLNF</sequence>
<dbReference type="InterPro" id="IPR037066">
    <property type="entry name" value="Plug_dom_sf"/>
</dbReference>
<evidence type="ECO:0000256" key="7">
    <source>
        <dbReference type="ARBA" id="ARBA00023004"/>
    </source>
</evidence>
<evidence type="ECO:0000256" key="2">
    <source>
        <dbReference type="ARBA" id="ARBA00022448"/>
    </source>
</evidence>
<dbReference type="STRING" id="333140.AWW68_07250"/>
<evidence type="ECO:0000256" key="12">
    <source>
        <dbReference type="PROSITE-ProRule" id="PRU01360"/>
    </source>
</evidence>
<dbReference type="InterPro" id="IPR039426">
    <property type="entry name" value="TonB-dep_rcpt-like"/>
</dbReference>
<feature type="domain" description="Secretin/TonB short N-terminal" evidence="14">
    <location>
        <begin position="40"/>
        <end position="90"/>
    </location>
</feature>
<keyword evidence="6" id="KW-0732">Signal</keyword>
<dbReference type="Pfam" id="PF16344">
    <property type="entry name" value="FecR_C"/>
    <property type="match status" value="1"/>
</dbReference>
<keyword evidence="11 12" id="KW-0998">Cell outer membrane</keyword>
<dbReference type="GO" id="GO:0015344">
    <property type="term" value="F:siderophore uptake transmembrane transporter activity"/>
    <property type="evidence" value="ECO:0007669"/>
    <property type="project" value="TreeGrafter"/>
</dbReference>
<dbReference type="Pfam" id="PF00593">
    <property type="entry name" value="TonB_dep_Rec_b-barrel"/>
    <property type="match status" value="1"/>
</dbReference>
<dbReference type="Proteomes" id="UP000075606">
    <property type="component" value="Unassembled WGS sequence"/>
</dbReference>
<dbReference type="InterPro" id="IPR032508">
    <property type="entry name" value="FecR_C"/>
</dbReference>
<evidence type="ECO:0000256" key="8">
    <source>
        <dbReference type="ARBA" id="ARBA00023077"/>
    </source>
</evidence>
<gene>
    <name evidence="15" type="ORF">AWW68_07250</name>
</gene>
<evidence type="ECO:0000256" key="1">
    <source>
        <dbReference type="ARBA" id="ARBA00004571"/>
    </source>
</evidence>
<evidence type="ECO:0000313" key="15">
    <source>
        <dbReference type="EMBL" id="KYG75625.1"/>
    </source>
</evidence>
<proteinExistence type="inferred from homology"/>
<dbReference type="AlphaFoldDB" id="A0A150XA65"/>
<keyword evidence="5 12" id="KW-0812">Transmembrane</keyword>
<evidence type="ECO:0000313" key="16">
    <source>
        <dbReference type="Proteomes" id="UP000075606"/>
    </source>
</evidence>